<keyword evidence="3" id="KW-1185">Reference proteome</keyword>
<evidence type="ECO:0000313" key="3">
    <source>
        <dbReference type="Proteomes" id="UP000613768"/>
    </source>
</evidence>
<name>A0AAW3ZI16_9GAMM</name>
<dbReference type="InterPro" id="IPR019253">
    <property type="entry name" value="DUF2244_TM"/>
</dbReference>
<feature type="transmembrane region" description="Helical" evidence="1">
    <location>
        <begin position="53"/>
        <end position="74"/>
    </location>
</feature>
<dbReference type="RefSeq" id="WP_192029066.1">
    <property type="nucleotide sequence ID" value="NZ_JACYTR010000011.1"/>
</dbReference>
<dbReference type="Pfam" id="PF10003">
    <property type="entry name" value="DUF2244"/>
    <property type="match status" value="1"/>
</dbReference>
<dbReference type="EMBL" id="JACYTR010000011">
    <property type="protein sequence ID" value="MBD8525723.1"/>
    <property type="molecule type" value="Genomic_DNA"/>
</dbReference>
<evidence type="ECO:0000313" key="2">
    <source>
        <dbReference type="EMBL" id="MBD8525723.1"/>
    </source>
</evidence>
<reference evidence="2 3" key="1">
    <citation type="submission" date="2020-09" db="EMBL/GenBank/DDBJ databases">
        <title>Pseudoxanthomonas sp. CAU 1598 isolated from sand of Yaerae Beach.</title>
        <authorList>
            <person name="Kim W."/>
        </authorList>
    </citation>
    <scope>NUCLEOTIDE SEQUENCE [LARGE SCALE GENOMIC DNA]</scope>
    <source>
        <strain evidence="2 3">CAU 1598</strain>
    </source>
</reference>
<keyword evidence="1" id="KW-0812">Transmembrane</keyword>
<comment type="caution">
    <text evidence="2">The sequence shown here is derived from an EMBL/GenBank/DDBJ whole genome shotgun (WGS) entry which is preliminary data.</text>
</comment>
<accession>A0AAW3ZI16</accession>
<evidence type="ECO:0000256" key="1">
    <source>
        <dbReference type="SAM" id="Phobius"/>
    </source>
</evidence>
<organism evidence="2 3">
    <name type="scientific">Pseudomarimonas arenosa</name>
    <dbReference type="NCBI Taxonomy" id="2774145"/>
    <lineage>
        <taxon>Bacteria</taxon>
        <taxon>Pseudomonadati</taxon>
        <taxon>Pseudomonadota</taxon>
        <taxon>Gammaproteobacteria</taxon>
        <taxon>Lysobacterales</taxon>
        <taxon>Lysobacteraceae</taxon>
        <taxon>Pseudomarimonas</taxon>
    </lineage>
</organism>
<feature type="transmembrane region" description="Helical" evidence="1">
    <location>
        <begin position="29"/>
        <end position="47"/>
    </location>
</feature>
<gene>
    <name evidence="2" type="ORF">IFO71_08200</name>
</gene>
<proteinExistence type="predicted"/>
<keyword evidence="1" id="KW-0472">Membrane</keyword>
<sequence>MIEQYAPAADSGEARLVVRPNRSLDPRQLRWISLGLVVLVVPVAVYSGWQGNVFAPAFAVLELIAVIGCMHWVWRQGQRLEVIAVARNRLSVRRLPEMADQFAAHPAWVRLDVEAGRLWLRSGRRKQEIGECLSEHERRTLAERMAELLRWASRPA</sequence>
<protein>
    <submittedName>
        <fullName evidence="2">DUF2244 domain-containing protein</fullName>
    </submittedName>
</protein>
<dbReference type="Proteomes" id="UP000613768">
    <property type="component" value="Unassembled WGS sequence"/>
</dbReference>
<dbReference type="AlphaFoldDB" id="A0AAW3ZI16"/>
<keyword evidence="1" id="KW-1133">Transmembrane helix</keyword>